<reference evidence="4" key="1">
    <citation type="submission" date="2023-06" db="EMBL/GenBank/DDBJ databases">
        <authorList>
            <person name="Kurt Z."/>
        </authorList>
    </citation>
    <scope>NUCLEOTIDE SEQUENCE</scope>
</reference>
<accession>A0AA86THH7</accession>
<keyword evidence="1" id="KW-0479">Metal-binding</keyword>
<dbReference type="InterPro" id="IPR007527">
    <property type="entry name" value="Znf_SWIM"/>
</dbReference>
<dbReference type="EMBL" id="CAXDID020000593">
    <property type="protein sequence ID" value="CAL6105229.1"/>
    <property type="molecule type" value="Genomic_DNA"/>
</dbReference>
<evidence type="ECO:0000313" key="6">
    <source>
        <dbReference type="Proteomes" id="UP001642409"/>
    </source>
</evidence>
<dbReference type="EMBL" id="CATOUU010000129">
    <property type="protein sequence ID" value="CAI9917366.1"/>
    <property type="molecule type" value="Genomic_DNA"/>
</dbReference>
<dbReference type="GO" id="GO:0008270">
    <property type="term" value="F:zinc ion binding"/>
    <property type="evidence" value="ECO:0007669"/>
    <property type="project" value="UniProtKB-KW"/>
</dbReference>
<keyword evidence="6" id="KW-1185">Reference proteome</keyword>
<evidence type="ECO:0000256" key="1">
    <source>
        <dbReference type="PROSITE-ProRule" id="PRU00325"/>
    </source>
</evidence>
<feature type="region of interest" description="Disordered" evidence="2">
    <location>
        <begin position="704"/>
        <end position="737"/>
    </location>
</feature>
<keyword evidence="1" id="KW-0862">Zinc</keyword>
<evidence type="ECO:0000256" key="2">
    <source>
        <dbReference type="SAM" id="MobiDB-lite"/>
    </source>
</evidence>
<proteinExistence type="predicted"/>
<name>A0AA86THH7_9EUKA</name>
<protein>
    <recommendedName>
        <fullName evidence="3">SWIM-type domain-containing protein</fullName>
    </recommendedName>
</protein>
<evidence type="ECO:0000259" key="3">
    <source>
        <dbReference type="PROSITE" id="PS50966"/>
    </source>
</evidence>
<comment type="caution">
    <text evidence="4">The sequence shown here is derived from an EMBL/GenBank/DDBJ whole genome shotgun (WGS) entry which is preliminary data.</text>
</comment>
<dbReference type="PROSITE" id="PS50966">
    <property type="entry name" value="ZF_SWIM"/>
    <property type="match status" value="1"/>
</dbReference>
<evidence type="ECO:0000313" key="5">
    <source>
        <dbReference type="EMBL" id="CAL6105229.1"/>
    </source>
</evidence>
<reference evidence="5 6" key="2">
    <citation type="submission" date="2024-07" db="EMBL/GenBank/DDBJ databases">
        <authorList>
            <person name="Akdeniz Z."/>
        </authorList>
    </citation>
    <scope>NUCLEOTIDE SEQUENCE [LARGE SCALE GENOMIC DNA]</scope>
</reference>
<feature type="compositionally biased region" description="Basic and acidic residues" evidence="2">
    <location>
        <begin position="719"/>
        <end position="737"/>
    </location>
</feature>
<keyword evidence="1" id="KW-0863">Zinc-finger</keyword>
<dbReference type="Proteomes" id="UP001642409">
    <property type="component" value="Unassembled WGS sequence"/>
</dbReference>
<evidence type="ECO:0000313" key="4">
    <source>
        <dbReference type="EMBL" id="CAI9917366.1"/>
    </source>
</evidence>
<sequence length="737" mass="86262">MDVQEMYVVESDMESILFSSKELIYSILKKQIWFRTSHSRMQFCHYANVHKTKGLQRSYKNDCDRRVSIDKLHGKTYCKHVKTTAKYQKFQNIMLNDERKLPIEFIDDCQQYYFVNFFGNHDTDKEYPCREFQTTKHVFSEDEDALIRQNLADNQCLKGIEALFELHSGKTLKCTYQQLVRRASYLAKQYLSDDVLIQQHALEHNIKYEIEKQDGVITEMGVCNPKFVELFNQAPNTLFIDFTNCKLGTNNYKCHVLAATLESNFSFVLASYIFKPLDNNPKSGEDDYKVKKSFEFWKTCGIRFDQVRLILSDQAPVYNDVASLINQHCIHQHCAYHVYDINMRIDPELNKTLRFLFFNLCRAGCEADVQYRFKLLKDCIQLTKLTQTAKNKLISKIEGMLQLLCVCYRSSAGQSTHITTSLIESINYQKIKRRLTRRSNLFQLFLYISGANVFLENQVILHVRANNKNSREAGCKGLVQSVMKQYYIELQNSEYLEVIPGNNKFDVCTPTGYVCQSFKSEQILNRDFTCKCNVYQQSGIVCAHQIKILQYLHNQQSDFKNEPHSKLTFYYFRQLHLISDKYSIRRMEQRLSKVFKLPQIQFTNPNRPKLFNASEQNQNVENTEGVPSTCNNSEFLEQSDYNSQLDKSDFEEPEIQSTDDDQLNIKLQNQIIENVKTSNYKTNELINISKYLDSKGFIKTFKSGNQNHATEGGFKRLKPMRELVREGKKKESKKKSE</sequence>
<organism evidence="4">
    <name type="scientific">Hexamita inflata</name>
    <dbReference type="NCBI Taxonomy" id="28002"/>
    <lineage>
        <taxon>Eukaryota</taxon>
        <taxon>Metamonada</taxon>
        <taxon>Diplomonadida</taxon>
        <taxon>Hexamitidae</taxon>
        <taxon>Hexamitinae</taxon>
        <taxon>Hexamita</taxon>
    </lineage>
</organism>
<gene>
    <name evidence="4" type="ORF">HINF_LOCUS5011</name>
    <name evidence="5" type="ORF">HINF_LOCUS73163</name>
</gene>
<feature type="domain" description="SWIM-type" evidence="3">
    <location>
        <begin position="518"/>
        <end position="553"/>
    </location>
</feature>
<dbReference type="AlphaFoldDB" id="A0AA86THH7"/>